<dbReference type="InterPro" id="IPR034660">
    <property type="entry name" value="DinB/YfiT-like"/>
</dbReference>
<dbReference type="InterPro" id="IPR007061">
    <property type="entry name" value="MST-like"/>
</dbReference>
<protein>
    <submittedName>
        <fullName evidence="1">Uncharacterized protein DUF664</fullName>
    </submittedName>
</protein>
<proteinExistence type="predicted"/>
<reference evidence="1 2" key="1">
    <citation type="submission" date="2019-02" db="EMBL/GenBank/DDBJ databases">
        <title>Sequencing the genomes of 1000 actinobacteria strains.</title>
        <authorList>
            <person name="Klenk H.-P."/>
        </authorList>
    </citation>
    <scope>NUCLEOTIDE SEQUENCE [LARGE SCALE GENOMIC DNA]</scope>
    <source>
        <strain evidence="1 2">DSM 17364</strain>
    </source>
</reference>
<organism evidence="1 2">
    <name type="scientific">Zhihengliuella halotolerans</name>
    <dbReference type="NCBI Taxonomy" id="370736"/>
    <lineage>
        <taxon>Bacteria</taxon>
        <taxon>Bacillati</taxon>
        <taxon>Actinomycetota</taxon>
        <taxon>Actinomycetes</taxon>
        <taxon>Micrococcales</taxon>
        <taxon>Micrococcaceae</taxon>
        <taxon>Zhihengliuella</taxon>
    </lineage>
</organism>
<dbReference type="AlphaFoldDB" id="A0A4Q8AA60"/>
<accession>A0A4Q8AA60</accession>
<dbReference type="SUPFAM" id="SSF109854">
    <property type="entry name" value="DinB/YfiT-like putative metalloenzymes"/>
    <property type="match status" value="1"/>
</dbReference>
<dbReference type="Pfam" id="PF04978">
    <property type="entry name" value="MST"/>
    <property type="match status" value="1"/>
</dbReference>
<evidence type="ECO:0000313" key="1">
    <source>
        <dbReference type="EMBL" id="RZU60987.1"/>
    </source>
</evidence>
<gene>
    <name evidence="1" type="ORF">EV380_0542</name>
</gene>
<name>A0A4Q8AA60_9MICC</name>
<dbReference type="Gene3D" id="1.20.120.450">
    <property type="entry name" value="dinb family like domain"/>
    <property type="match status" value="1"/>
</dbReference>
<comment type="caution">
    <text evidence="1">The sequence shown here is derived from an EMBL/GenBank/DDBJ whole genome shotgun (WGS) entry which is preliminary data.</text>
</comment>
<evidence type="ECO:0000313" key="2">
    <source>
        <dbReference type="Proteomes" id="UP000292685"/>
    </source>
</evidence>
<dbReference type="EMBL" id="SHLA01000001">
    <property type="protein sequence ID" value="RZU60987.1"/>
    <property type="molecule type" value="Genomic_DNA"/>
</dbReference>
<keyword evidence="2" id="KW-1185">Reference proteome</keyword>
<sequence>MRGSSQGLPRRATPSYDGAMNVHLDAEAAALAGMLELQREAIDALLDDLTDEEARLRLVPSLTTPLGLVKHAAFVEDVWFAHRVAGRERDVLGLAATVDESFTLAPEDTIASVRAAFAAACARSRDIAAEHDLDERFAWRERTVTLRFIVLHMIREFARHAGHGDILVEQIRARRT</sequence>
<dbReference type="Proteomes" id="UP000292685">
    <property type="component" value="Unassembled WGS sequence"/>
</dbReference>